<comment type="subcellular location">
    <subcellularLocation>
        <location evidence="3">Cytoplasm</location>
    </subcellularLocation>
</comment>
<dbReference type="CDD" id="cd24008">
    <property type="entry name" value="ASKHA_NBD_GLK"/>
    <property type="match status" value="1"/>
</dbReference>
<evidence type="ECO:0000313" key="5">
    <source>
        <dbReference type="EMBL" id="MBB6095082.1"/>
    </source>
</evidence>
<evidence type="ECO:0000256" key="4">
    <source>
        <dbReference type="RuleBase" id="RU004046"/>
    </source>
</evidence>
<keyword evidence="3" id="KW-0963">Cytoplasm</keyword>
<evidence type="ECO:0000256" key="1">
    <source>
        <dbReference type="ARBA" id="ARBA00022679"/>
    </source>
</evidence>
<comment type="similarity">
    <text evidence="3 4">Belongs to the bacterial glucokinase family.</text>
</comment>
<comment type="caution">
    <text evidence="5">The sequence shown here is derived from an EMBL/GenBank/DDBJ whole genome shotgun (WGS) entry which is preliminary data.</text>
</comment>
<dbReference type="GO" id="GO:0005829">
    <property type="term" value="C:cytosol"/>
    <property type="evidence" value="ECO:0007669"/>
    <property type="project" value="TreeGrafter"/>
</dbReference>
<dbReference type="PANTHER" id="PTHR47690:SF1">
    <property type="entry name" value="GLUCOKINASE"/>
    <property type="match status" value="1"/>
</dbReference>
<comment type="catalytic activity">
    <reaction evidence="3">
        <text>D-glucose + ATP = D-glucose 6-phosphate + ADP + H(+)</text>
        <dbReference type="Rhea" id="RHEA:17825"/>
        <dbReference type="ChEBI" id="CHEBI:4167"/>
        <dbReference type="ChEBI" id="CHEBI:15378"/>
        <dbReference type="ChEBI" id="CHEBI:30616"/>
        <dbReference type="ChEBI" id="CHEBI:61548"/>
        <dbReference type="ChEBI" id="CHEBI:456216"/>
        <dbReference type="EC" id="2.7.1.2"/>
    </reaction>
</comment>
<dbReference type="NCBIfam" id="NF001416">
    <property type="entry name" value="PRK00292.1-3"/>
    <property type="match status" value="1"/>
</dbReference>
<keyword evidence="3" id="KW-0324">Glycolysis</keyword>
<keyword evidence="1 3" id="KW-0808">Transferase</keyword>
<dbReference type="InterPro" id="IPR003836">
    <property type="entry name" value="Glucokinase"/>
</dbReference>
<dbReference type="RefSeq" id="WP_184334491.1">
    <property type="nucleotide sequence ID" value="NZ_JACHHZ010000005.1"/>
</dbReference>
<protein>
    <recommendedName>
        <fullName evidence="3">Glucokinase</fullName>
        <ecNumber evidence="3">2.7.1.2</ecNumber>
    </recommendedName>
    <alternativeName>
        <fullName evidence="3">Glucose kinase</fullName>
    </alternativeName>
</protein>
<evidence type="ECO:0000313" key="6">
    <source>
        <dbReference type="Proteomes" id="UP000588068"/>
    </source>
</evidence>
<dbReference type="EMBL" id="JACHHZ010000005">
    <property type="protein sequence ID" value="MBB6095082.1"/>
    <property type="molecule type" value="Genomic_DNA"/>
</dbReference>
<keyword evidence="6" id="KW-1185">Reference proteome</keyword>
<gene>
    <name evidence="3" type="primary">glk</name>
    <name evidence="5" type="ORF">HNQ60_003972</name>
</gene>
<reference evidence="5 6" key="1">
    <citation type="submission" date="2020-08" db="EMBL/GenBank/DDBJ databases">
        <title>Genomic Encyclopedia of Type Strains, Phase IV (KMG-IV): sequencing the most valuable type-strain genomes for metagenomic binning, comparative biology and taxonomic classification.</title>
        <authorList>
            <person name="Goeker M."/>
        </authorList>
    </citation>
    <scope>NUCLEOTIDE SEQUENCE [LARGE SCALE GENOMIC DNA]</scope>
    <source>
        <strain evidence="5 6">DSM 26723</strain>
    </source>
</reference>
<dbReference type="GO" id="GO:0004340">
    <property type="term" value="F:glucokinase activity"/>
    <property type="evidence" value="ECO:0007669"/>
    <property type="project" value="UniProtKB-UniRule"/>
</dbReference>
<sequence length="332" mass="35486">MSTGRPESAPRLIADIGGTNARFALLEGQSHRDEIVLACADYPDFVSAAEHYLTQVGAAQKGKRPVEAAVAIAGPITGDIIRMTNHVWQFSAARVRQQLGFSRLIFLNDFTALAMAVRHLPESELEPIGGGRPVPNAAIGLIGPGTGLGVSGLIPSGSHWIALQGEGGHATLSVMNEREMAVLRQLHQRFSHVSAERVISGPGLVNLYEAISVIERKVPDALTPKEITRRASEGSCARCLEAVNMFCALFGTMAGNLVLTLGAVGGLYIGGGVVPHLGRLFKSSPFRDRFEDKGRYAEYLSAVPVYLIRSPLPAFVGLARSFIDPGPRLEAE</sequence>
<organism evidence="5 6">
    <name type="scientific">Povalibacter uvarum</name>
    <dbReference type="NCBI Taxonomy" id="732238"/>
    <lineage>
        <taxon>Bacteria</taxon>
        <taxon>Pseudomonadati</taxon>
        <taxon>Pseudomonadota</taxon>
        <taxon>Gammaproteobacteria</taxon>
        <taxon>Steroidobacterales</taxon>
        <taxon>Steroidobacteraceae</taxon>
        <taxon>Povalibacter</taxon>
    </lineage>
</organism>
<dbReference type="SUPFAM" id="SSF53067">
    <property type="entry name" value="Actin-like ATPase domain"/>
    <property type="match status" value="1"/>
</dbReference>
<dbReference type="GO" id="GO:0005536">
    <property type="term" value="F:D-glucose binding"/>
    <property type="evidence" value="ECO:0007669"/>
    <property type="project" value="InterPro"/>
</dbReference>
<dbReference type="HAMAP" id="MF_00524">
    <property type="entry name" value="Glucokinase"/>
    <property type="match status" value="1"/>
</dbReference>
<dbReference type="Pfam" id="PF02685">
    <property type="entry name" value="Glucokinase"/>
    <property type="match status" value="1"/>
</dbReference>
<dbReference type="Gene3D" id="3.40.367.20">
    <property type="match status" value="1"/>
</dbReference>
<dbReference type="EC" id="2.7.1.2" evidence="3"/>
<keyword evidence="3" id="KW-0547">Nucleotide-binding</keyword>
<keyword evidence="3" id="KW-0067">ATP-binding</keyword>
<evidence type="ECO:0000256" key="3">
    <source>
        <dbReference type="HAMAP-Rule" id="MF_00524"/>
    </source>
</evidence>
<dbReference type="PANTHER" id="PTHR47690">
    <property type="entry name" value="GLUCOKINASE"/>
    <property type="match status" value="1"/>
</dbReference>
<dbReference type="InterPro" id="IPR050201">
    <property type="entry name" value="Bacterial_glucokinase"/>
</dbReference>
<dbReference type="InterPro" id="IPR043129">
    <property type="entry name" value="ATPase_NBD"/>
</dbReference>
<dbReference type="GO" id="GO:0006096">
    <property type="term" value="P:glycolytic process"/>
    <property type="evidence" value="ECO:0007669"/>
    <property type="project" value="UniProtKB-UniRule"/>
</dbReference>
<name>A0A841HSV4_9GAMM</name>
<dbReference type="Proteomes" id="UP000588068">
    <property type="component" value="Unassembled WGS sequence"/>
</dbReference>
<dbReference type="GO" id="GO:0005524">
    <property type="term" value="F:ATP binding"/>
    <property type="evidence" value="ECO:0007669"/>
    <property type="project" value="UniProtKB-UniRule"/>
</dbReference>
<dbReference type="Gene3D" id="3.30.420.40">
    <property type="match status" value="1"/>
</dbReference>
<feature type="binding site" evidence="3">
    <location>
        <begin position="14"/>
        <end position="19"/>
    </location>
    <ligand>
        <name>ATP</name>
        <dbReference type="ChEBI" id="CHEBI:30616"/>
    </ligand>
</feature>
<dbReference type="AlphaFoldDB" id="A0A841HSV4"/>
<evidence type="ECO:0000256" key="2">
    <source>
        <dbReference type="ARBA" id="ARBA00022777"/>
    </source>
</evidence>
<accession>A0A841HSV4</accession>
<proteinExistence type="inferred from homology"/>
<dbReference type="NCBIfam" id="TIGR00749">
    <property type="entry name" value="glk"/>
    <property type="match status" value="1"/>
</dbReference>
<keyword evidence="2 3" id="KW-0418">Kinase</keyword>